<name>A0A3A5JPP0_9ENTR</name>
<gene>
    <name evidence="1" type="ORF">D6029_13210</name>
</gene>
<accession>A0A3A5JPP0</accession>
<dbReference type="EMBL" id="QZWH01000027">
    <property type="protein sequence ID" value="RJT22215.1"/>
    <property type="molecule type" value="Genomic_DNA"/>
</dbReference>
<keyword evidence="2" id="KW-1185">Reference proteome</keyword>
<evidence type="ECO:0000313" key="1">
    <source>
        <dbReference type="EMBL" id="RJT22215.1"/>
    </source>
</evidence>
<evidence type="ECO:0000313" key="2">
    <source>
        <dbReference type="Proteomes" id="UP000276295"/>
    </source>
</evidence>
<organism evidence="1 2">
    <name type="scientific">Buttiauxella izardii</name>
    <dbReference type="NCBI Taxonomy" id="82991"/>
    <lineage>
        <taxon>Bacteria</taxon>
        <taxon>Pseudomonadati</taxon>
        <taxon>Pseudomonadota</taxon>
        <taxon>Gammaproteobacteria</taxon>
        <taxon>Enterobacterales</taxon>
        <taxon>Enterobacteriaceae</taxon>
        <taxon>Buttiauxella</taxon>
    </lineage>
</organism>
<dbReference type="RefSeq" id="WP_120065179.1">
    <property type="nucleotide sequence ID" value="NZ_QZWH01000027.1"/>
</dbReference>
<reference evidence="1 2" key="1">
    <citation type="submission" date="2018-09" db="EMBL/GenBank/DDBJ databases">
        <title>Draft genome sequence of Buttiauxella izardii CCUG 35510T.</title>
        <authorList>
            <person name="Salva-Serra F."/>
            <person name="Marathe N."/>
            <person name="Moore E."/>
            <person name="Stadler-Svensson L."/>
            <person name="Engstrom-Jakobsson H."/>
        </authorList>
    </citation>
    <scope>NUCLEOTIDE SEQUENCE [LARGE SCALE GENOMIC DNA]</scope>
    <source>
        <strain evidence="1 2">CCUG 35510</strain>
    </source>
</reference>
<proteinExistence type="predicted"/>
<dbReference type="AlphaFoldDB" id="A0A3A5JPP0"/>
<comment type="caution">
    <text evidence="1">The sequence shown here is derived from an EMBL/GenBank/DDBJ whole genome shotgun (WGS) entry which is preliminary data.</text>
</comment>
<dbReference type="Proteomes" id="UP000276295">
    <property type="component" value="Unassembled WGS sequence"/>
</dbReference>
<protein>
    <submittedName>
        <fullName evidence="1">Uncharacterized protein</fullName>
    </submittedName>
</protein>
<sequence length="116" mass="13051">MAVKIRECRQDNCALAQEYAHIIKCMHTKGKSNRIESASHCDVGYDFSSETQEHIAKAMYNRAIKLSLDGYASDALSCYHALIESFDDIDQTVTKEFIAGAKHNQIMLAKLIFMTS</sequence>